<dbReference type="InterPro" id="IPR047202">
    <property type="entry name" value="Lipocalin_Blc-like_dom"/>
</dbReference>
<protein>
    <submittedName>
        <fullName evidence="2">Apolipoprotein D and lipocalin family protein</fullName>
    </submittedName>
</protein>
<name>A0A1I2IIC8_9SPHI</name>
<dbReference type="InterPro" id="IPR000566">
    <property type="entry name" value="Lipocln_cytosolic_FA-bd_dom"/>
</dbReference>
<dbReference type="SUPFAM" id="SSF50814">
    <property type="entry name" value="Lipocalins"/>
    <property type="match status" value="1"/>
</dbReference>
<reference evidence="2 3" key="1">
    <citation type="submission" date="2016-10" db="EMBL/GenBank/DDBJ databases">
        <authorList>
            <person name="de Groot N.N."/>
        </authorList>
    </citation>
    <scope>NUCLEOTIDE SEQUENCE [LARGE SCALE GENOMIC DNA]</scope>
    <source>
        <strain evidence="2 3">ATCC 51969</strain>
    </source>
</reference>
<evidence type="ECO:0000259" key="1">
    <source>
        <dbReference type="Pfam" id="PF08212"/>
    </source>
</evidence>
<dbReference type="GO" id="GO:0006950">
    <property type="term" value="P:response to stress"/>
    <property type="evidence" value="ECO:0007669"/>
    <property type="project" value="UniProtKB-ARBA"/>
</dbReference>
<gene>
    <name evidence="2" type="ORF">SAMN03003324_03782</name>
</gene>
<proteinExistence type="predicted"/>
<dbReference type="InterPro" id="IPR012674">
    <property type="entry name" value="Calycin"/>
</dbReference>
<evidence type="ECO:0000313" key="3">
    <source>
        <dbReference type="Proteomes" id="UP000183129"/>
    </source>
</evidence>
<keyword evidence="2" id="KW-0449">Lipoprotein</keyword>
<dbReference type="PANTHER" id="PTHR10612">
    <property type="entry name" value="APOLIPOPROTEIN D"/>
    <property type="match status" value="1"/>
</dbReference>
<dbReference type="Proteomes" id="UP000183129">
    <property type="component" value="Unassembled WGS sequence"/>
</dbReference>
<dbReference type="AlphaFoldDB" id="A0A1I2IIC8"/>
<dbReference type="CDD" id="cd19438">
    <property type="entry name" value="lipocalin_Blc-like"/>
    <property type="match status" value="1"/>
</dbReference>
<sequence length="189" mass="22022">MLRGFILKNLHLLYIRKTLNHIMDNTPVEKVDIMSYAGRWFVIYALPATVDKSWRDTTETYVIHPDGYYAVFTTYRLPGDDGQKYVRSKLFVVRGTGNAEMKSQFVWPVRVDYWIIELAEDYSYAVVGHPKQKQLCILSRKPFLDEELAAEIIERCRRKGYEIAKLVRQPHVNPHAGKSSHQDASWNSN</sequence>
<dbReference type="PANTHER" id="PTHR10612:SF34">
    <property type="entry name" value="APOLIPOPROTEIN D"/>
    <property type="match status" value="1"/>
</dbReference>
<dbReference type="EMBL" id="FONS01000013">
    <property type="protein sequence ID" value="SFF41964.1"/>
    <property type="molecule type" value="Genomic_DNA"/>
</dbReference>
<dbReference type="Pfam" id="PF08212">
    <property type="entry name" value="Lipocalin_2"/>
    <property type="match status" value="1"/>
</dbReference>
<accession>A0A1I2IIC8</accession>
<evidence type="ECO:0000313" key="2">
    <source>
        <dbReference type="EMBL" id="SFF41964.1"/>
    </source>
</evidence>
<organism evidence="2 3">
    <name type="scientific">Pedobacter antarcticus</name>
    <dbReference type="NCBI Taxonomy" id="34086"/>
    <lineage>
        <taxon>Bacteria</taxon>
        <taxon>Pseudomonadati</taxon>
        <taxon>Bacteroidota</taxon>
        <taxon>Sphingobacteriia</taxon>
        <taxon>Sphingobacteriales</taxon>
        <taxon>Sphingobacteriaceae</taxon>
        <taxon>Pedobacter</taxon>
    </lineage>
</organism>
<feature type="domain" description="Lipocalin/cytosolic fatty-acid binding" evidence="1">
    <location>
        <begin position="31"/>
        <end position="170"/>
    </location>
</feature>
<dbReference type="STRING" id="34086.SAMN04488084_103493"/>
<dbReference type="Gene3D" id="2.40.128.20">
    <property type="match status" value="1"/>
</dbReference>